<dbReference type="EMBL" id="LFZO01000833">
    <property type="protein sequence ID" value="KXS96403.1"/>
    <property type="molecule type" value="Genomic_DNA"/>
</dbReference>
<proteinExistence type="predicted"/>
<gene>
    <name evidence="1" type="ORF">AC579_5422</name>
</gene>
<sequence length="413" mass="46714">MRRLLTVILSKLPLPSFGWYFGDGYGLASIEADAAFVELMQEWLQLADAKDGNLRSKDAYPLPSHFVGQSEYVNPDIQFSNPWWIDRMWRKMYNSVDWVSPNLALEDFHYDSATITLEENLRVLRDKCFRALGEEWELDKPYAEVALPIWLYKEVPLYDQDIIRRYADLRDNHQTTSTPFCSLTSRVSTAIQHIGFTRSTFRTASDVRFAREYGGAWLMGPPSSPDMQATMSLKTLGHGGLAESAVVIVDLQTTKTLNVTSAWVSTSEIQGRAYRGMADSPMRGLWIRDATQDLPVDVMDAGNPELLSDAVEFLFSRKYEKFSCPPTLVGVREQARVVLYADAFDPPQILLIGDGISREFDLSLRERLSARCPSALALIVSPPDNALLAAIGAAELAREKWFISRHWQAKRED</sequence>
<protein>
    <submittedName>
        <fullName evidence="1">Uncharacterized protein</fullName>
    </submittedName>
</protein>
<dbReference type="AlphaFoldDB" id="A0A139H1R4"/>
<dbReference type="Proteomes" id="UP000073492">
    <property type="component" value="Unassembled WGS sequence"/>
</dbReference>
<evidence type="ECO:0000313" key="1">
    <source>
        <dbReference type="EMBL" id="KXS96403.1"/>
    </source>
</evidence>
<reference evidence="1 2" key="1">
    <citation type="submission" date="2015-07" db="EMBL/GenBank/DDBJ databases">
        <title>Comparative genomics of the Sigatoka disease complex on banana suggests a link between parallel evolutionary changes in Pseudocercospora fijiensis and Pseudocercospora eumusae and increased virulence on the banana host.</title>
        <authorList>
            <person name="Chang T.-C."/>
            <person name="Salvucci A."/>
            <person name="Crous P.W."/>
            <person name="Stergiopoulos I."/>
        </authorList>
    </citation>
    <scope>NUCLEOTIDE SEQUENCE [LARGE SCALE GENOMIC DNA]</scope>
    <source>
        <strain evidence="1 2">CBS 116634</strain>
    </source>
</reference>
<organism evidence="1 2">
    <name type="scientific">Pseudocercospora musae</name>
    <dbReference type="NCBI Taxonomy" id="113226"/>
    <lineage>
        <taxon>Eukaryota</taxon>
        <taxon>Fungi</taxon>
        <taxon>Dikarya</taxon>
        <taxon>Ascomycota</taxon>
        <taxon>Pezizomycotina</taxon>
        <taxon>Dothideomycetes</taxon>
        <taxon>Dothideomycetidae</taxon>
        <taxon>Mycosphaerellales</taxon>
        <taxon>Mycosphaerellaceae</taxon>
        <taxon>Pseudocercospora</taxon>
    </lineage>
</organism>
<evidence type="ECO:0000313" key="2">
    <source>
        <dbReference type="Proteomes" id="UP000073492"/>
    </source>
</evidence>
<keyword evidence="2" id="KW-1185">Reference proteome</keyword>
<comment type="caution">
    <text evidence="1">The sequence shown here is derived from an EMBL/GenBank/DDBJ whole genome shotgun (WGS) entry which is preliminary data.</text>
</comment>
<name>A0A139H1R4_9PEZI</name>
<accession>A0A139H1R4</accession>